<dbReference type="PROSITE" id="PS51372">
    <property type="entry name" value="PRD_2"/>
    <property type="match status" value="2"/>
</dbReference>
<evidence type="ECO:0000256" key="2">
    <source>
        <dbReference type="ARBA" id="ARBA00022737"/>
    </source>
</evidence>
<keyword evidence="5" id="KW-0804">Transcription</keyword>
<dbReference type="SUPFAM" id="SSF52794">
    <property type="entry name" value="PTS system IIB component-like"/>
    <property type="match status" value="1"/>
</dbReference>
<feature type="domain" description="PRD" evidence="8">
    <location>
        <begin position="201"/>
        <end position="306"/>
    </location>
</feature>
<dbReference type="Pfam" id="PF02302">
    <property type="entry name" value="PTS_IIB"/>
    <property type="match status" value="1"/>
</dbReference>
<dbReference type="InterPro" id="IPR013011">
    <property type="entry name" value="PTS_EIIB_2"/>
</dbReference>
<keyword evidence="3" id="KW-0805">Transcription regulation</keyword>
<dbReference type="InterPro" id="IPR003501">
    <property type="entry name" value="PTS_EIIB_2/3"/>
</dbReference>
<dbReference type="InterPro" id="IPR036390">
    <property type="entry name" value="WH_DNA-bd_sf"/>
</dbReference>
<dbReference type="Gene3D" id="3.40.50.2300">
    <property type="match status" value="1"/>
</dbReference>
<accession>A0A561CEU0</accession>
<dbReference type="CDD" id="cd05568">
    <property type="entry name" value="PTS_IIB_bgl_like"/>
    <property type="match status" value="1"/>
</dbReference>
<proteinExistence type="predicted"/>
<dbReference type="Proteomes" id="UP000319671">
    <property type="component" value="Unassembled WGS sequence"/>
</dbReference>
<dbReference type="Pfam" id="PF00359">
    <property type="entry name" value="PTS_EIIA_2"/>
    <property type="match status" value="1"/>
</dbReference>
<dbReference type="PROSITE" id="PS51094">
    <property type="entry name" value="PTS_EIIA_TYPE_2"/>
    <property type="match status" value="1"/>
</dbReference>
<dbReference type="InterPro" id="IPR007737">
    <property type="entry name" value="Mga_HTH"/>
</dbReference>
<feature type="domain" description="PTS EIIB type-2" evidence="7">
    <location>
        <begin position="419"/>
        <end position="508"/>
    </location>
</feature>
<dbReference type="EMBL" id="VIVN01000024">
    <property type="protein sequence ID" value="TWD89753.1"/>
    <property type="molecule type" value="Genomic_DNA"/>
</dbReference>
<dbReference type="SUPFAM" id="SSF63520">
    <property type="entry name" value="PTS-regulatory domain, PRD"/>
    <property type="match status" value="2"/>
</dbReference>
<keyword evidence="1" id="KW-0808">Transferase</keyword>
<dbReference type="RefSeq" id="WP_144568384.1">
    <property type="nucleotide sequence ID" value="NZ_VIVN01000024.1"/>
</dbReference>
<dbReference type="GO" id="GO:0009401">
    <property type="term" value="P:phosphoenolpyruvate-dependent sugar phosphotransferase system"/>
    <property type="evidence" value="ECO:0007669"/>
    <property type="project" value="InterPro"/>
</dbReference>
<feature type="domain" description="PRD" evidence="8">
    <location>
        <begin position="311"/>
        <end position="416"/>
    </location>
</feature>
<feature type="domain" description="PTS EIIA type-2" evidence="6">
    <location>
        <begin position="544"/>
        <end position="692"/>
    </location>
</feature>
<dbReference type="InterPro" id="IPR011608">
    <property type="entry name" value="PRD"/>
</dbReference>
<keyword evidence="4" id="KW-0010">Activator</keyword>
<dbReference type="PANTHER" id="PTHR30185">
    <property type="entry name" value="CRYPTIC BETA-GLUCOSIDE BGL OPERON ANTITERMINATOR"/>
    <property type="match status" value="1"/>
</dbReference>
<dbReference type="SUPFAM" id="SSF46785">
    <property type="entry name" value="Winged helix' DNA-binding domain"/>
    <property type="match status" value="1"/>
</dbReference>
<evidence type="ECO:0000256" key="3">
    <source>
        <dbReference type="ARBA" id="ARBA00023015"/>
    </source>
</evidence>
<protein>
    <submittedName>
        <fullName evidence="9">BglG family transcriptional antiterminator</fullName>
    </submittedName>
</protein>
<evidence type="ECO:0000313" key="9">
    <source>
        <dbReference type="EMBL" id="TWD89753.1"/>
    </source>
</evidence>
<keyword evidence="10" id="KW-1185">Reference proteome</keyword>
<evidence type="ECO:0000256" key="4">
    <source>
        <dbReference type="ARBA" id="ARBA00023159"/>
    </source>
</evidence>
<dbReference type="InterPro" id="IPR013196">
    <property type="entry name" value="HTH_11"/>
</dbReference>
<dbReference type="InterPro" id="IPR050661">
    <property type="entry name" value="BglG_antiterminators"/>
</dbReference>
<dbReference type="AlphaFoldDB" id="A0A561CEU0"/>
<evidence type="ECO:0000256" key="5">
    <source>
        <dbReference type="ARBA" id="ARBA00023163"/>
    </source>
</evidence>
<gene>
    <name evidence="9" type="ORF">FB550_12460</name>
</gene>
<dbReference type="PROSITE" id="PS51099">
    <property type="entry name" value="PTS_EIIB_TYPE_2"/>
    <property type="match status" value="1"/>
</dbReference>
<dbReference type="PANTHER" id="PTHR30185:SF18">
    <property type="entry name" value="TRANSCRIPTIONAL REGULATOR MTLR"/>
    <property type="match status" value="1"/>
</dbReference>
<keyword evidence="2" id="KW-0677">Repeat</keyword>
<dbReference type="InterPro" id="IPR002178">
    <property type="entry name" value="PTS_EIIA_type-2_dom"/>
</dbReference>
<dbReference type="Gene3D" id="1.10.1790.10">
    <property type="entry name" value="PRD domain"/>
    <property type="match status" value="2"/>
</dbReference>
<dbReference type="Gene3D" id="1.10.10.10">
    <property type="entry name" value="Winged helix-like DNA-binding domain superfamily/Winged helix DNA-binding domain"/>
    <property type="match status" value="2"/>
</dbReference>
<dbReference type="GO" id="GO:0008982">
    <property type="term" value="F:protein-N(PI)-phosphohistidine-sugar phosphotransferase activity"/>
    <property type="evidence" value="ECO:0007669"/>
    <property type="project" value="InterPro"/>
</dbReference>
<dbReference type="InterPro" id="IPR036634">
    <property type="entry name" value="PRD_sf"/>
</dbReference>
<reference evidence="9 10" key="1">
    <citation type="submission" date="2019-06" db="EMBL/GenBank/DDBJ databases">
        <title>Sorghum-associated microbial communities from plants grown in Nebraska, USA.</title>
        <authorList>
            <person name="Schachtman D."/>
        </authorList>
    </citation>
    <scope>NUCLEOTIDE SEQUENCE [LARGE SCALE GENOMIC DNA]</scope>
    <source>
        <strain evidence="9 10">2482</strain>
    </source>
</reference>
<comment type="caution">
    <text evidence="9">The sequence shown here is derived from an EMBL/GenBank/DDBJ whole genome shotgun (WGS) entry which is preliminary data.</text>
</comment>
<dbReference type="InterPro" id="IPR036388">
    <property type="entry name" value="WH-like_DNA-bd_sf"/>
</dbReference>
<dbReference type="Gene3D" id="3.40.930.10">
    <property type="entry name" value="Mannitol-specific EII, Chain A"/>
    <property type="match status" value="1"/>
</dbReference>
<sequence>MYISARERQILEILLKTTDETTVKDLADLIGVSGRTIHRDLKNIEDILNDYNLTLQKKSGVGVQLTGEKKGIADLELYLFNLSHTEYTPDERQTIMLCELLETNEPVKLLALATDLNVTIATVSSDLTKLDEKLKSFGLDLIRRRGYGVEIVGEESAKRRAMSHLISEYLDESELLSLTRDNIQMRSTQQIHTISERLMGLVEKRKLVIVENIVKSIVQELPFSMADSAYIGLVVHLALALERIQKGEGIKINLAYLVDQKVTKEYTYAQKIVSQLEQVFQISIPDAEVAYITMHLKGAKLRHENEHVIEDASLQTAIKTKKLIEIVGKLVGIDLSANRSLFEGLIVHLKPAIYRIKEKMGISNPLLDKIKKDYEDLFAIVKQAVDEVFPEFFVPDEETGYLVMHFGAAIMGNKDLGSFKTLVVCSSGIGTSKMLATRLQKEFPDLKQIQNVSVMEFQKMNKEEYQLVISTIPIPEYDSDYIVVNPFLNKDEIEKIRSFLNEYKFAISSEKQHPVTFQTNKIAKNTISFIKEMKSIKEYASTIATVLEGFEVIDVNGCHTVEGLLTIACKNLSDQQRINDAEKVIQAILERESLGGVGIPETAMALFHARSHHVMQPCFIINTLYTPIVVIGMDGVEMNMKSLILLLSPSHTTNKTLEVLSFLSSLLIESEETIRIFQSNNKEQIIGLLTGRFEQFFNQKLTELRSV</sequence>
<dbReference type="Pfam" id="PF00874">
    <property type="entry name" value="PRD"/>
    <property type="match status" value="2"/>
</dbReference>
<dbReference type="GO" id="GO:0006355">
    <property type="term" value="P:regulation of DNA-templated transcription"/>
    <property type="evidence" value="ECO:0007669"/>
    <property type="project" value="InterPro"/>
</dbReference>
<dbReference type="SUPFAM" id="SSF55804">
    <property type="entry name" value="Phoshotransferase/anion transport protein"/>
    <property type="match status" value="1"/>
</dbReference>
<evidence type="ECO:0000313" key="10">
    <source>
        <dbReference type="Proteomes" id="UP000319671"/>
    </source>
</evidence>
<name>A0A561CEU0_9BACI</name>
<evidence type="ECO:0000259" key="7">
    <source>
        <dbReference type="PROSITE" id="PS51099"/>
    </source>
</evidence>
<evidence type="ECO:0000259" key="6">
    <source>
        <dbReference type="PROSITE" id="PS51094"/>
    </source>
</evidence>
<evidence type="ECO:0000259" key="8">
    <source>
        <dbReference type="PROSITE" id="PS51372"/>
    </source>
</evidence>
<evidence type="ECO:0000256" key="1">
    <source>
        <dbReference type="ARBA" id="ARBA00022679"/>
    </source>
</evidence>
<dbReference type="InterPro" id="IPR016152">
    <property type="entry name" value="PTrfase/Anion_transptr"/>
</dbReference>
<dbReference type="Pfam" id="PF05043">
    <property type="entry name" value="Mga"/>
    <property type="match status" value="1"/>
</dbReference>
<dbReference type="InterPro" id="IPR036095">
    <property type="entry name" value="PTS_EIIB-like_sf"/>
</dbReference>
<dbReference type="Pfam" id="PF08279">
    <property type="entry name" value="HTH_11"/>
    <property type="match status" value="1"/>
</dbReference>
<organism evidence="9 10">
    <name type="scientific">Neobacillus bataviensis</name>
    <dbReference type="NCBI Taxonomy" id="220685"/>
    <lineage>
        <taxon>Bacteria</taxon>
        <taxon>Bacillati</taxon>
        <taxon>Bacillota</taxon>
        <taxon>Bacilli</taxon>
        <taxon>Bacillales</taxon>
        <taxon>Bacillaceae</taxon>
        <taxon>Neobacillus</taxon>
    </lineage>
</organism>